<dbReference type="Proteomes" id="UP000663722">
    <property type="component" value="Chromosome"/>
</dbReference>
<evidence type="ECO:0000313" key="2">
    <source>
        <dbReference type="Proteomes" id="UP000663722"/>
    </source>
</evidence>
<dbReference type="KEGG" id="dmm:dnm_067310"/>
<keyword evidence="2" id="KW-1185">Reference proteome</keyword>
<proteinExistence type="predicted"/>
<sequence>MVLIRQKQLSGAVRSRNQQAIQHTFAFSRETDLPDPATGILYKKRIYTKKIFLSFSYEFLFLYKIPVAKGRN</sequence>
<dbReference type="EMBL" id="CP061800">
    <property type="protein sequence ID" value="QTA90669.1"/>
    <property type="molecule type" value="Genomic_DNA"/>
</dbReference>
<protein>
    <submittedName>
        <fullName evidence="1">Uncharacterized protein</fullName>
    </submittedName>
</protein>
<accession>A0A975BT09</accession>
<evidence type="ECO:0000313" key="1">
    <source>
        <dbReference type="EMBL" id="QTA90669.1"/>
    </source>
</evidence>
<organism evidence="1 2">
    <name type="scientific">Desulfonema magnum</name>
    <dbReference type="NCBI Taxonomy" id="45655"/>
    <lineage>
        <taxon>Bacteria</taxon>
        <taxon>Pseudomonadati</taxon>
        <taxon>Thermodesulfobacteriota</taxon>
        <taxon>Desulfobacteria</taxon>
        <taxon>Desulfobacterales</taxon>
        <taxon>Desulfococcaceae</taxon>
        <taxon>Desulfonema</taxon>
    </lineage>
</organism>
<name>A0A975BT09_9BACT</name>
<gene>
    <name evidence="1" type="ORF">dnm_067310</name>
</gene>
<reference evidence="1" key="1">
    <citation type="journal article" date="2021" name="Microb. Physiol.">
        <title>Proteogenomic Insights into the Physiology of Marine, Sulfate-Reducing, Filamentous Desulfonema limicola and Desulfonema magnum.</title>
        <authorList>
            <person name="Schnaars V."/>
            <person name="Wohlbrand L."/>
            <person name="Scheve S."/>
            <person name="Hinrichs C."/>
            <person name="Reinhardt R."/>
            <person name="Rabus R."/>
        </authorList>
    </citation>
    <scope>NUCLEOTIDE SEQUENCE</scope>
    <source>
        <strain evidence="1">4be13</strain>
    </source>
</reference>
<dbReference type="AlphaFoldDB" id="A0A975BT09"/>